<dbReference type="Proteomes" id="UP000443090">
    <property type="component" value="Unassembled WGS sequence"/>
</dbReference>
<proteinExistence type="predicted"/>
<feature type="domain" description="Nucleolar 27S pre-rRNA processing Urb2/Npa2 C-terminal" evidence="2">
    <location>
        <begin position="1147"/>
        <end position="1374"/>
    </location>
</feature>
<reference evidence="3 4" key="1">
    <citation type="submission" date="2018-05" db="EMBL/GenBank/DDBJ databases">
        <title>Genome sequencing and assembly of the regulated plant pathogen Lachnellula willkommii and related sister species for the development of diagnostic species identification markers.</title>
        <authorList>
            <person name="Giroux E."/>
            <person name="Bilodeau G."/>
        </authorList>
    </citation>
    <scope>NUCLEOTIDE SEQUENCE [LARGE SCALE GENOMIC DNA]</scope>
    <source>
        <strain evidence="3 4">CBS 160.35</strain>
    </source>
</reference>
<feature type="region of interest" description="Disordered" evidence="1">
    <location>
        <begin position="137"/>
        <end position="162"/>
    </location>
</feature>
<organism evidence="3 4">
    <name type="scientific">Lachnellula occidentalis</name>
    <dbReference type="NCBI Taxonomy" id="215460"/>
    <lineage>
        <taxon>Eukaryota</taxon>
        <taxon>Fungi</taxon>
        <taxon>Dikarya</taxon>
        <taxon>Ascomycota</taxon>
        <taxon>Pezizomycotina</taxon>
        <taxon>Leotiomycetes</taxon>
        <taxon>Helotiales</taxon>
        <taxon>Lachnaceae</taxon>
        <taxon>Lachnellula</taxon>
    </lineage>
</organism>
<dbReference type="InterPro" id="IPR018849">
    <property type="entry name" value="Urb2/Npa2_C"/>
</dbReference>
<sequence length="1375" mass="153609">MASQSHAAQEQLAKLEKASAPFGEQLLEAAKFIGVSIETVGRGARIEEGEEKKGKAAVYHGREEWLLRWLLKKLQNPKDAVPRQTPSSWWLFGHLVQSIPLPIAARLLIERKFTAILRQTLEEALKAADESNIANDRAISESSPAIEGESSRPSKKRKRSPELIAKSGGTAEFLDLMDAIYTTLYFITRSTKSTAAISEKGRDASFSAEYMRTAVKSPAQESATILGLWFSLSDVVLGARKESVESSWLSPFIEIWNARAADESELSFFSRHCLESLVLLLRATGKGISGNDDWTAQLEQLVARNVMIPAKAAKRDDPESSLLPNLARIPVVKNTANAPVLFDIAIRSIVSHGTQRRRPQDDAWLQHVFTTLQDALVNRREDNSEALCAMLQSARKYKVGIELSTLRNITSRFALPKGRNDWKLVQNLIALDANVFLIPDSEANLLDELFSRITKACIQSDWAEVADRVVLDVLVPLMNEFAKARDLPGFIRHWYAQLVEFEKLRIEAMLFSMELFSAWEDEALQTELSKLLEPSLTIQQINQVLDWLSTQLAENPNAVCVILQAISRSISREETVDSVNTRLYHIMFDDEASEKLDGRYKWRSWSILSETLSWVMEPGLEDLSVLWGPGSTKRTKRFGPLGNKVLSAGLLEVYSGTTVNLESLEILRCTCASWSAAKIGSNLAGLSRDLVIDLLERLARELKTFPRDLAVDFGMGRSICAGRQNTLYRDISWMMWALVRCIFVEYPKVLTLVPELSNDAPQELLQNILWVSSANAVESSQIDWLRLNPKAFPDLWTSALRNDCVLECPALISTMMNLMLDVDSNMKNPLIKSQSINNFAIRSLLNLPGELFSRENREQVLTSWLPVSGPLESKTPALEPVILALKTKLVRRSAFYEGMTFRDLINLADALAELKADSLHTSLALFKELVRLTLRLIALDDLGIIKTTEFQALCAELKEYLLTQLGVSLAGEFSPKKKVRKSLLLFCTIDALTSFGVTPSDLAGFKDAAISFASQPENTTFAVGKRLDVFMSIQAGEVGKSNFGTRVKGDLTTVYGREAIMAKVQAATSAKSEKSKLKLLDSIFGEGLVGLTQTDKLLAAQHVIMSCEDVRRSDEGEDENKLDLSMAYSILCGHLWKATEIRLFCIISEMMELMLRTKGRSMSQWNIDSTLGSITIICSRNGPTLPSNHSGAVYIHLCRLLQAVLTSHRLKIQGHFHLVVQVMQTLLRCLFLSLPHSTTKTTKFLAPPPWLTSSKHQLGAKHAEAFTRLVTSICDPSVSSVTRSQHNTLTSATDKAKRMAAQHMQFVLTTYIKLQLEMRMLPEIREKMVPGLYAIFNTTSPEMRRMISESLDASGRAVFGTLFRDYQRFGKWKGS</sequence>
<dbReference type="PANTHER" id="PTHR15682">
    <property type="entry name" value="UNHEALTHY RIBOSOME BIOGENESIS PROTEIN 2 HOMOLOG"/>
    <property type="match status" value="1"/>
</dbReference>
<name>A0A8H8RGY7_9HELO</name>
<dbReference type="GO" id="GO:0042254">
    <property type="term" value="P:ribosome biogenesis"/>
    <property type="evidence" value="ECO:0007669"/>
    <property type="project" value="TreeGrafter"/>
</dbReference>
<dbReference type="PANTHER" id="PTHR15682:SF2">
    <property type="entry name" value="UNHEALTHY RIBOSOME BIOGENESIS PROTEIN 2 HOMOLOG"/>
    <property type="match status" value="1"/>
</dbReference>
<evidence type="ECO:0000256" key="1">
    <source>
        <dbReference type="SAM" id="MobiDB-lite"/>
    </source>
</evidence>
<dbReference type="EMBL" id="QGMI01001225">
    <property type="protein sequence ID" value="TVY34122.1"/>
    <property type="molecule type" value="Genomic_DNA"/>
</dbReference>
<evidence type="ECO:0000313" key="4">
    <source>
        <dbReference type="Proteomes" id="UP000443090"/>
    </source>
</evidence>
<evidence type="ECO:0000313" key="3">
    <source>
        <dbReference type="EMBL" id="TVY34122.1"/>
    </source>
</evidence>
<accession>A0A8H8RGY7</accession>
<evidence type="ECO:0000259" key="2">
    <source>
        <dbReference type="Pfam" id="PF10441"/>
    </source>
</evidence>
<dbReference type="GO" id="GO:0005730">
    <property type="term" value="C:nucleolus"/>
    <property type="evidence" value="ECO:0007669"/>
    <property type="project" value="TreeGrafter"/>
</dbReference>
<dbReference type="OrthoDB" id="160374at2759"/>
<dbReference type="Pfam" id="PF10441">
    <property type="entry name" value="Urb2"/>
    <property type="match status" value="1"/>
</dbReference>
<comment type="caution">
    <text evidence="3">The sequence shown here is derived from an EMBL/GenBank/DDBJ whole genome shotgun (WGS) entry which is preliminary data.</text>
</comment>
<dbReference type="InterPro" id="IPR052609">
    <property type="entry name" value="Ribosome_Biogenesis_Reg"/>
</dbReference>
<keyword evidence="4" id="KW-1185">Reference proteome</keyword>
<protein>
    <submittedName>
        <fullName evidence="3">Nucleolar pre-ribosomal-associated protein</fullName>
    </submittedName>
</protein>
<gene>
    <name evidence="3" type="primary">URB2</name>
    <name evidence="3" type="ORF">LOCC1_G007323</name>
</gene>